<sequence length="352" mass="38561">MPRSLLVLAAAVLSLLDSTYAQGAAKQRLCSEVCWITDVANHDACQKRCWAAERPTDHEAEACENCIDDCAVEYLGKNPCLVVYTECRRGCFHKYFPTFMPGYTNHKARRSIDDSEESDEPFAKTLASHSPELEDPYGPPEIHAPGVPTEFRKFLAGTDYPVGREVCQIACRVKLQDTILHDDVDAEDCVDYCLENPTQRDQELQVALDCGNKCPSEASVFTKRDVVNAVQPESEPCLKSCATEKMNERKASAAAAPRTTRTPKQKSTSLAGYANKAQKTGTQKYAGLSNNTDSVPTISPGSGVRKSPVGHESYDDVISVKSAAAIYFQSSQFFVHAVCTMICAAAIGMYMI</sequence>
<evidence type="ECO:0000313" key="4">
    <source>
        <dbReference type="Proteomes" id="UP000298138"/>
    </source>
</evidence>
<dbReference type="InParanoid" id="A0A4S2MPD8"/>
<accession>A0A4S2MPD8</accession>
<gene>
    <name evidence="3" type="ORF">EX30DRAFT_342828</name>
</gene>
<keyword evidence="4" id="KW-1185">Reference proteome</keyword>
<dbReference type="EMBL" id="ML220136">
    <property type="protein sequence ID" value="TGZ78973.1"/>
    <property type="molecule type" value="Genomic_DNA"/>
</dbReference>
<evidence type="ECO:0000256" key="1">
    <source>
        <dbReference type="SAM" id="MobiDB-lite"/>
    </source>
</evidence>
<feature type="compositionally biased region" description="Low complexity" evidence="1">
    <location>
        <begin position="252"/>
        <end position="262"/>
    </location>
</feature>
<reference evidence="3 4" key="1">
    <citation type="submission" date="2019-04" db="EMBL/GenBank/DDBJ databases">
        <title>Comparative genomics and transcriptomics to analyze fruiting body development in filamentous ascomycetes.</title>
        <authorList>
            <consortium name="DOE Joint Genome Institute"/>
            <person name="Lutkenhaus R."/>
            <person name="Traeger S."/>
            <person name="Breuer J."/>
            <person name="Kuo A."/>
            <person name="Lipzen A."/>
            <person name="Pangilinan J."/>
            <person name="Dilworth D."/>
            <person name="Sandor L."/>
            <person name="Poggeler S."/>
            <person name="Barry K."/>
            <person name="Grigoriev I.V."/>
            <person name="Nowrousian M."/>
        </authorList>
    </citation>
    <scope>NUCLEOTIDE SEQUENCE [LARGE SCALE GENOMIC DNA]</scope>
    <source>
        <strain evidence="3 4">CBS 389.68</strain>
    </source>
</reference>
<feature type="signal peptide" evidence="2">
    <location>
        <begin position="1"/>
        <end position="21"/>
    </location>
</feature>
<dbReference type="AlphaFoldDB" id="A0A4S2MPD8"/>
<feature type="compositionally biased region" description="Polar residues" evidence="1">
    <location>
        <begin position="277"/>
        <end position="300"/>
    </location>
</feature>
<feature type="region of interest" description="Disordered" evidence="1">
    <location>
        <begin position="249"/>
        <end position="309"/>
    </location>
</feature>
<name>A0A4S2MPD8_9PEZI</name>
<dbReference type="Proteomes" id="UP000298138">
    <property type="component" value="Unassembled WGS sequence"/>
</dbReference>
<organism evidence="3 4">
    <name type="scientific">Ascodesmis nigricans</name>
    <dbReference type="NCBI Taxonomy" id="341454"/>
    <lineage>
        <taxon>Eukaryota</taxon>
        <taxon>Fungi</taxon>
        <taxon>Dikarya</taxon>
        <taxon>Ascomycota</taxon>
        <taxon>Pezizomycotina</taxon>
        <taxon>Pezizomycetes</taxon>
        <taxon>Pezizales</taxon>
        <taxon>Ascodesmidaceae</taxon>
        <taxon>Ascodesmis</taxon>
    </lineage>
</organism>
<evidence type="ECO:0008006" key="5">
    <source>
        <dbReference type="Google" id="ProtNLM"/>
    </source>
</evidence>
<feature type="region of interest" description="Disordered" evidence="1">
    <location>
        <begin position="110"/>
        <end position="138"/>
    </location>
</feature>
<evidence type="ECO:0000256" key="2">
    <source>
        <dbReference type="SAM" id="SignalP"/>
    </source>
</evidence>
<evidence type="ECO:0000313" key="3">
    <source>
        <dbReference type="EMBL" id="TGZ78973.1"/>
    </source>
</evidence>
<feature type="chain" id="PRO_5020887100" description="Extracellular membrane protein CFEM domain-containing protein" evidence="2">
    <location>
        <begin position="22"/>
        <end position="352"/>
    </location>
</feature>
<keyword evidence="2" id="KW-0732">Signal</keyword>
<proteinExistence type="predicted"/>
<protein>
    <recommendedName>
        <fullName evidence="5">Extracellular membrane protein CFEM domain-containing protein</fullName>
    </recommendedName>
</protein>